<dbReference type="AlphaFoldDB" id="A0A1G1WB31"/>
<protein>
    <submittedName>
        <fullName evidence="1">Uncharacterized protein</fullName>
    </submittedName>
</protein>
<name>A0A1G1WB31_9BACT</name>
<dbReference type="EMBL" id="MHCQ01000007">
    <property type="protein sequence ID" value="OGY24902.1"/>
    <property type="molecule type" value="Genomic_DNA"/>
</dbReference>
<evidence type="ECO:0000313" key="1">
    <source>
        <dbReference type="EMBL" id="OGY24902.1"/>
    </source>
</evidence>
<sequence length="320" mass="35866">MAKHQATPGQYWEMVKALGDRLPKDLGEEGYNQDPAWYNNQVAALVRLSPSSEEARQLERILTSGALTAAILNNPYAEEMVCRQLSLPKGFVPAEPEKFLVPVLAWLEQQGIDFDPSRVNDYAKKWPHFEGAHGFCVMPKPHLLGSRLGVEDPLANLGLLTERGPLAAITSQRKIKNWRKEQMGSEYYELVVSARDAILELAELQPEGGFLVFPISTGDGFGEFNPSPRNALCQAESSKSPRKWPIPSYGGLWYVFANPNRISRYEDLCMDFIGDKIRLGPSVPFDHCSYLSFSGGKLDFGSRWLRNPDERFGPVFGFLP</sequence>
<accession>A0A1G1WB31</accession>
<gene>
    <name evidence="1" type="ORF">A2Y57_01130</name>
</gene>
<reference evidence="1 2" key="1">
    <citation type="journal article" date="2016" name="Nat. Commun.">
        <title>Thousands of microbial genomes shed light on interconnected biogeochemical processes in an aquifer system.</title>
        <authorList>
            <person name="Anantharaman K."/>
            <person name="Brown C.T."/>
            <person name="Hug L.A."/>
            <person name="Sharon I."/>
            <person name="Castelle C.J."/>
            <person name="Probst A.J."/>
            <person name="Thomas B.C."/>
            <person name="Singh A."/>
            <person name="Wilkins M.J."/>
            <person name="Karaoz U."/>
            <person name="Brodie E.L."/>
            <person name="Williams K.H."/>
            <person name="Hubbard S.S."/>
            <person name="Banfield J.F."/>
        </authorList>
    </citation>
    <scope>NUCLEOTIDE SEQUENCE [LARGE SCALE GENOMIC DNA]</scope>
</reference>
<organism evidence="1 2">
    <name type="scientific">Candidatus Woykebacteria bacterium RBG_13_40_7b</name>
    <dbReference type="NCBI Taxonomy" id="1802594"/>
    <lineage>
        <taxon>Bacteria</taxon>
        <taxon>Candidatus Woykeibacteriota</taxon>
    </lineage>
</organism>
<comment type="caution">
    <text evidence="1">The sequence shown here is derived from an EMBL/GenBank/DDBJ whole genome shotgun (WGS) entry which is preliminary data.</text>
</comment>
<dbReference type="Proteomes" id="UP000177103">
    <property type="component" value="Unassembled WGS sequence"/>
</dbReference>
<proteinExistence type="predicted"/>
<evidence type="ECO:0000313" key="2">
    <source>
        <dbReference type="Proteomes" id="UP000177103"/>
    </source>
</evidence>